<name>A0A1I7VA91_LOALO</name>
<proteinExistence type="predicted"/>
<protein>
    <submittedName>
        <fullName evidence="2">DNA-directed DNA polymerase</fullName>
    </submittedName>
</protein>
<dbReference type="WBParaSite" id="EN70_11531">
    <property type="protein sequence ID" value="EN70_11531"/>
    <property type="gene ID" value="EN70_11531"/>
</dbReference>
<keyword evidence="1" id="KW-1185">Reference proteome</keyword>
<dbReference type="AlphaFoldDB" id="A0A1I7VA91"/>
<reference evidence="2" key="2">
    <citation type="submission" date="2016-11" db="UniProtKB">
        <authorList>
            <consortium name="WormBaseParasite"/>
        </authorList>
    </citation>
    <scope>IDENTIFICATION</scope>
</reference>
<evidence type="ECO:0000313" key="2">
    <source>
        <dbReference type="WBParaSite" id="EN70_11531"/>
    </source>
</evidence>
<evidence type="ECO:0000313" key="1">
    <source>
        <dbReference type="Proteomes" id="UP000095285"/>
    </source>
</evidence>
<reference evidence="1" key="1">
    <citation type="submission" date="2012-04" db="EMBL/GenBank/DDBJ databases">
        <title>The Genome Sequence of Loa loa.</title>
        <authorList>
            <consortium name="The Broad Institute Genome Sequencing Platform"/>
            <consortium name="Broad Institute Genome Sequencing Center for Infectious Disease"/>
            <person name="Nutman T.B."/>
            <person name="Fink D.L."/>
            <person name="Russ C."/>
            <person name="Young S."/>
            <person name="Zeng Q."/>
            <person name="Gargeya S."/>
            <person name="Alvarado L."/>
            <person name="Berlin A."/>
            <person name="Chapman S.B."/>
            <person name="Chen Z."/>
            <person name="Freedman E."/>
            <person name="Gellesch M."/>
            <person name="Goldberg J."/>
            <person name="Griggs A."/>
            <person name="Gujja S."/>
            <person name="Heilman E.R."/>
            <person name="Heiman D."/>
            <person name="Howarth C."/>
            <person name="Mehta T."/>
            <person name="Neiman D."/>
            <person name="Pearson M."/>
            <person name="Roberts A."/>
            <person name="Saif S."/>
            <person name="Shea T."/>
            <person name="Shenoy N."/>
            <person name="Sisk P."/>
            <person name="Stolte C."/>
            <person name="Sykes S."/>
            <person name="White J."/>
            <person name="Yandava C."/>
            <person name="Haas B."/>
            <person name="Henn M.R."/>
            <person name="Nusbaum C."/>
            <person name="Birren B."/>
        </authorList>
    </citation>
    <scope>NUCLEOTIDE SEQUENCE [LARGE SCALE GENOMIC DNA]</scope>
</reference>
<dbReference type="Proteomes" id="UP000095285">
    <property type="component" value="Unassembled WGS sequence"/>
</dbReference>
<sequence length="427" mass="49389">MEFATITKPKCTLTELIFIHKKLFKLSAQENSIFNLSANFYTNYGPRSVRWSICFSGYTTVAINCTDSYSIPPRGKYKISAKAISKQSMEISTELIFERNIIDVWNTEFLTKISNILDSSDFFGCTLKLQYELRFEANEFIQVNPWLFSTTFARVNIPTNLPYNDYRSVMCAKAIENPDFTIHTKDGIIETVRYLLYLTIDRIHSEIDANPSIQSIVIEHRKESVEQKGIRIGKAEITSYCDNVKIFVDNMCKFENKSLMINYALKGSFDMLDASPDVLDDFISCIRAFRPRGFWTLIHHITDGLRNKLNEQWEKIDVDTVLRYLGLGAHHRLHELSSKAIIIIANVHYKQFMLEYNVDSNGSKLEIYNMLKDSELPFEGNAIQKIQAVYYAGKQTEVLFRYKVGQEKENMTNDCEYILCDNSMIVN</sequence>
<organism evidence="1 2">
    <name type="scientific">Loa loa</name>
    <name type="common">Eye worm</name>
    <name type="synonym">Filaria loa</name>
    <dbReference type="NCBI Taxonomy" id="7209"/>
    <lineage>
        <taxon>Eukaryota</taxon>
        <taxon>Metazoa</taxon>
        <taxon>Ecdysozoa</taxon>
        <taxon>Nematoda</taxon>
        <taxon>Chromadorea</taxon>
        <taxon>Rhabditida</taxon>
        <taxon>Spirurina</taxon>
        <taxon>Spiruromorpha</taxon>
        <taxon>Filarioidea</taxon>
        <taxon>Onchocercidae</taxon>
        <taxon>Loa</taxon>
    </lineage>
</organism>
<accession>A0A1I7VA91</accession>